<keyword evidence="5 6" id="KW-0560">Oxidoreductase</keyword>
<accession>A0ABQ5ZUZ2</accession>
<evidence type="ECO:0000256" key="3">
    <source>
        <dbReference type="ARBA" id="ARBA00022630"/>
    </source>
</evidence>
<keyword evidence="4 6" id="KW-0274">FAD</keyword>
<evidence type="ECO:0000256" key="5">
    <source>
        <dbReference type="ARBA" id="ARBA00023002"/>
    </source>
</evidence>
<feature type="domain" description="Acyl-CoA dehydrogenase/oxidase C-terminal" evidence="7">
    <location>
        <begin position="234"/>
        <end position="399"/>
    </location>
</feature>
<keyword evidence="3 6" id="KW-0285">Flavoprotein</keyword>
<dbReference type="InterPro" id="IPR052161">
    <property type="entry name" value="Mycobact_Acyl-CoA_DH"/>
</dbReference>
<evidence type="ECO:0000256" key="2">
    <source>
        <dbReference type="ARBA" id="ARBA00009347"/>
    </source>
</evidence>
<name>A0ABQ5ZUZ2_9HYPH</name>
<dbReference type="Pfam" id="PF02771">
    <property type="entry name" value="Acyl-CoA_dh_N"/>
    <property type="match status" value="1"/>
</dbReference>
<comment type="caution">
    <text evidence="10">The sequence shown here is derived from an EMBL/GenBank/DDBJ whole genome shotgun (WGS) entry which is preliminary data.</text>
</comment>
<comment type="cofactor">
    <cofactor evidence="1 6">
        <name>FAD</name>
        <dbReference type="ChEBI" id="CHEBI:57692"/>
    </cofactor>
</comment>
<reference evidence="11" key="1">
    <citation type="journal article" date="2019" name="Int. J. Syst. Evol. Microbiol.">
        <title>The Global Catalogue of Microorganisms (GCM) 10K type strain sequencing project: providing services to taxonomists for standard genome sequencing and annotation.</title>
        <authorList>
            <consortium name="The Broad Institute Genomics Platform"/>
            <consortium name="The Broad Institute Genome Sequencing Center for Infectious Disease"/>
            <person name="Wu L."/>
            <person name="Ma J."/>
        </authorList>
    </citation>
    <scope>NUCLEOTIDE SEQUENCE [LARGE SCALE GENOMIC DNA]</scope>
    <source>
        <strain evidence="11">NBRC 102122</strain>
    </source>
</reference>
<evidence type="ECO:0000259" key="9">
    <source>
        <dbReference type="Pfam" id="PF02771"/>
    </source>
</evidence>
<dbReference type="Pfam" id="PF00441">
    <property type="entry name" value="Acyl-CoA_dh_1"/>
    <property type="match status" value="1"/>
</dbReference>
<evidence type="ECO:0000256" key="4">
    <source>
        <dbReference type="ARBA" id="ARBA00022827"/>
    </source>
</evidence>
<dbReference type="SUPFAM" id="SSF56645">
    <property type="entry name" value="Acyl-CoA dehydrogenase NM domain-like"/>
    <property type="match status" value="1"/>
</dbReference>
<dbReference type="InterPro" id="IPR036250">
    <property type="entry name" value="AcylCo_DH-like_C"/>
</dbReference>
<evidence type="ECO:0000259" key="7">
    <source>
        <dbReference type="Pfam" id="PF00441"/>
    </source>
</evidence>
<dbReference type="Pfam" id="PF02770">
    <property type="entry name" value="Acyl-CoA_dh_M"/>
    <property type="match status" value="1"/>
</dbReference>
<evidence type="ECO:0000259" key="8">
    <source>
        <dbReference type="Pfam" id="PF02770"/>
    </source>
</evidence>
<gene>
    <name evidence="10" type="ORF">GCM10007923_57360</name>
</gene>
<sequence length="402" mass="45151">MFIRSVGSDNRLNAFREEVRQFCREKIPAEIRRKQEKSQHLDKAEYDAWLKLLGEKGWLTGKWPKEYGGLGWEPEQFLVFEEELGKAGAPPLINFGINLAGPVIFTFGNDEQKKKYLADIAKNNTWWCQGYSEPGAGSDLASLKSRAVRDGDHYVVNGQKTWTSWAHWADMIFVLVRTDATVKKQAGISFLLIDMNTPGITVRPIIGITRHHHLNEVFFDNVRVPVENRIGEENQGWTYAKFLLANERLHSLSFAKFEAYLAKIRKALDVVKDGGRPLSEDPTYRRKLAELDVRMATAKALMADQLAAARTTGSPPMMGAAALKLRGTELQQSILQMGLEVLGRNGPVYQDLALEQNWDGEFVGPDVSAGLIYEHLYRRAATIYSGSNEVQRNIIAKGALGL</sequence>
<feature type="domain" description="Acyl-CoA oxidase/dehydrogenase middle" evidence="8">
    <location>
        <begin position="128"/>
        <end position="222"/>
    </location>
</feature>
<dbReference type="PANTHER" id="PTHR43292">
    <property type="entry name" value="ACYL-COA DEHYDROGENASE"/>
    <property type="match status" value="1"/>
</dbReference>
<proteinExistence type="inferred from homology"/>
<evidence type="ECO:0000256" key="6">
    <source>
        <dbReference type="RuleBase" id="RU362125"/>
    </source>
</evidence>
<evidence type="ECO:0000313" key="10">
    <source>
        <dbReference type="EMBL" id="GLR54519.1"/>
    </source>
</evidence>
<comment type="similarity">
    <text evidence="2 6">Belongs to the acyl-CoA dehydrogenase family.</text>
</comment>
<dbReference type="EMBL" id="BSOP01000051">
    <property type="protein sequence ID" value="GLR54519.1"/>
    <property type="molecule type" value="Genomic_DNA"/>
</dbReference>
<dbReference type="SUPFAM" id="SSF47203">
    <property type="entry name" value="Acyl-CoA dehydrogenase C-terminal domain-like"/>
    <property type="match status" value="1"/>
</dbReference>
<dbReference type="InterPro" id="IPR006091">
    <property type="entry name" value="Acyl-CoA_Oxase/DH_mid-dom"/>
</dbReference>
<keyword evidence="11" id="KW-1185">Reference proteome</keyword>
<organism evidence="10 11">
    <name type="scientific">Shinella yambaruensis</name>
    <dbReference type="NCBI Taxonomy" id="415996"/>
    <lineage>
        <taxon>Bacteria</taxon>
        <taxon>Pseudomonadati</taxon>
        <taxon>Pseudomonadota</taxon>
        <taxon>Alphaproteobacteria</taxon>
        <taxon>Hyphomicrobiales</taxon>
        <taxon>Rhizobiaceae</taxon>
        <taxon>Shinella</taxon>
    </lineage>
</organism>
<dbReference type="InterPro" id="IPR037069">
    <property type="entry name" value="AcylCoA_DH/ox_N_sf"/>
</dbReference>
<dbReference type="InterPro" id="IPR046373">
    <property type="entry name" value="Acyl-CoA_Oxase/DH_mid-dom_sf"/>
</dbReference>
<dbReference type="Gene3D" id="1.10.540.10">
    <property type="entry name" value="Acyl-CoA dehydrogenase/oxidase, N-terminal domain"/>
    <property type="match status" value="1"/>
</dbReference>
<evidence type="ECO:0000313" key="11">
    <source>
        <dbReference type="Proteomes" id="UP001156702"/>
    </source>
</evidence>
<dbReference type="InterPro" id="IPR009100">
    <property type="entry name" value="AcylCoA_DH/oxidase_NM_dom_sf"/>
</dbReference>
<protein>
    <submittedName>
        <fullName evidence="10">Pimeloyl-CoA dehydrogenase large subunit</fullName>
    </submittedName>
</protein>
<dbReference type="InterPro" id="IPR009075">
    <property type="entry name" value="AcylCo_DH/oxidase_C"/>
</dbReference>
<dbReference type="Gene3D" id="1.20.140.10">
    <property type="entry name" value="Butyryl-CoA Dehydrogenase, subunit A, domain 3"/>
    <property type="match status" value="1"/>
</dbReference>
<feature type="domain" description="Acyl-CoA dehydrogenase/oxidase N-terminal" evidence="9">
    <location>
        <begin position="13"/>
        <end position="122"/>
    </location>
</feature>
<evidence type="ECO:0000256" key="1">
    <source>
        <dbReference type="ARBA" id="ARBA00001974"/>
    </source>
</evidence>
<dbReference type="Proteomes" id="UP001156702">
    <property type="component" value="Unassembled WGS sequence"/>
</dbReference>
<dbReference type="InterPro" id="IPR013786">
    <property type="entry name" value="AcylCoA_DH/ox_N"/>
</dbReference>
<dbReference type="Gene3D" id="2.40.110.10">
    <property type="entry name" value="Butyryl-CoA Dehydrogenase, subunit A, domain 2"/>
    <property type="match status" value="1"/>
</dbReference>
<dbReference type="PANTHER" id="PTHR43292:SF3">
    <property type="entry name" value="ACYL-COA DEHYDROGENASE FADE29"/>
    <property type="match status" value="1"/>
</dbReference>